<dbReference type="EMBL" id="CAJNBL010000034">
    <property type="protein sequence ID" value="CAE6729346.1"/>
    <property type="molecule type" value="Genomic_DNA"/>
</dbReference>
<name>A0A916BHB3_9PROT</name>
<keyword evidence="2" id="KW-1185">Reference proteome</keyword>
<evidence type="ECO:0000313" key="1">
    <source>
        <dbReference type="EMBL" id="CAE6729346.1"/>
    </source>
</evidence>
<dbReference type="AlphaFoldDB" id="A0A916BHB3"/>
<dbReference type="Proteomes" id="UP000675882">
    <property type="component" value="Unassembled WGS sequence"/>
</dbReference>
<protein>
    <submittedName>
        <fullName evidence="1">Uncharacterized protein</fullName>
    </submittedName>
</protein>
<gene>
    <name evidence="1" type="ORF">NTGZN8_40062</name>
</gene>
<organism evidence="1 2">
    <name type="scientific">Candidatus Nitrotoga fabula</name>
    <dbReference type="NCBI Taxonomy" id="2182327"/>
    <lineage>
        <taxon>Bacteria</taxon>
        <taxon>Pseudomonadati</taxon>
        <taxon>Pseudomonadota</taxon>
        <taxon>Betaproteobacteria</taxon>
        <taxon>Nitrosomonadales</taxon>
        <taxon>Gallionellaceae</taxon>
        <taxon>Candidatus Nitrotoga</taxon>
    </lineage>
</organism>
<reference evidence="1" key="1">
    <citation type="submission" date="2021-02" db="EMBL/GenBank/DDBJ databases">
        <authorList>
            <person name="Han P."/>
        </authorList>
    </citation>
    <scope>NUCLEOTIDE SEQUENCE</scope>
    <source>
        <strain evidence="1">Candidatus Nitrotoga sp. ZN8</strain>
    </source>
</reference>
<comment type="caution">
    <text evidence="1">The sequence shown here is derived from an EMBL/GenBank/DDBJ whole genome shotgun (WGS) entry which is preliminary data.</text>
</comment>
<evidence type="ECO:0000313" key="2">
    <source>
        <dbReference type="Proteomes" id="UP000675882"/>
    </source>
</evidence>
<accession>A0A916BHB3</accession>
<sequence length="43" mass="4517">MFAGMAEMRIDAADRLPGNAKNEKSVVAGMLVRGRAATAGRIL</sequence>
<proteinExistence type="predicted"/>